<protein>
    <recommendedName>
        <fullName evidence="2">DUF1707 domain-containing protein</fullName>
    </recommendedName>
</protein>
<dbReference type="PANTHER" id="PTHR40763">
    <property type="entry name" value="MEMBRANE PROTEIN-RELATED"/>
    <property type="match status" value="1"/>
</dbReference>
<accession>D4YJG8</accession>
<feature type="domain" description="DUF1707" evidence="2">
    <location>
        <begin position="40"/>
        <end position="92"/>
    </location>
</feature>
<dbReference type="RefSeq" id="WP_005881553.1">
    <property type="nucleotide sequence ID" value="NZ_ADNU01000006.1"/>
</dbReference>
<feature type="compositionally biased region" description="Basic and acidic residues" evidence="1">
    <location>
        <begin position="99"/>
        <end position="112"/>
    </location>
</feature>
<dbReference type="OrthoDB" id="3636235at2"/>
<comment type="caution">
    <text evidence="3">The sequence shown here is derived from an EMBL/GenBank/DDBJ whole genome shotgun (WGS) entry which is preliminary data.</text>
</comment>
<dbReference type="InterPro" id="IPR012551">
    <property type="entry name" value="DUF1707_SHOCT-like"/>
</dbReference>
<dbReference type="PANTHER" id="PTHR40763:SF5">
    <property type="entry name" value="MEMBRANE PROTEIN"/>
    <property type="match status" value="1"/>
</dbReference>
<gene>
    <name evidence="3" type="ORF">HMPREF0183_0078</name>
</gene>
<feature type="region of interest" description="Disordered" evidence="1">
    <location>
        <begin position="98"/>
        <end position="140"/>
    </location>
</feature>
<evidence type="ECO:0000259" key="2">
    <source>
        <dbReference type="Pfam" id="PF08044"/>
    </source>
</evidence>
<sequence length="258" mass="27687">MPNSSAHPGEGKDLARSQPDPSNNEHNSIEKSEPQPQRRTRASDTDRDTVVSALSDALSRGQLTALEFDERHSQALKAMYIDQLPELIEDIPEADELEQELRSRDTARRESSELATKPGSHLGPYNNQCPGPIQPAKPGNGKSDTAICILSGSNQVVAPNTPKVNALTMLGGNDYDLCDVMGPGVEFTIESVNFLGGHDIYVPPGVRIIDKSISILGGVDIAQNARGDGSNGTLIISGFNLLGGDDVMLARGYRQTQQ</sequence>
<evidence type="ECO:0000256" key="1">
    <source>
        <dbReference type="SAM" id="MobiDB-lite"/>
    </source>
</evidence>
<dbReference type="EMBL" id="ADNU01000006">
    <property type="protein sequence ID" value="EFG48663.1"/>
    <property type="molecule type" value="Genomic_DNA"/>
</dbReference>
<dbReference type="Pfam" id="PF08044">
    <property type="entry name" value="DUF1707"/>
    <property type="match status" value="1"/>
</dbReference>
<dbReference type="eggNOG" id="COG4758">
    <property type="taxonomic scope" value="Bacteria"/>
</dbReference>
<evidence type="ECO:0000313" key="3">
    <source>
        <dbReference type="EMBL" id="EFG48663.1"/>
    </source>
</evidence>
<dbReference type="STRING" id="585530.HMPREF0183_0078"/>
<reference evidence="3 4" key="1">
    <citation type="submission" date="2010-04" db="EMBL/GenBank/DDBJ databases">
        <authorList>
            <person name="Qin X."/>
            <person name="Bachman B."/>
            <person name="Battles P."/>
            <person name="Bell A."/>
            <person name="Bess C."/>
            <person name="Bickham C."/>
            <person name="Chaboub L."/>
            <person name="Chen D."/>
            <person name="Coyle M."/>
            <person name="Deiros D.R."/>
            <person name="Dinh H."/>
            <person name="Forbes L."/>
            <person name="Fowler G."/>
            <person name="Francisco L."/>
            <person name="Fu Q."/>
            <person name="Gubbala S."/>
            <person name="Hale W."/>
            <person name="Han Y."/>
            <person name="Hemphill L."/>
            <person name="Highlander S.K."/>
            <person name="Hirani K."/>
            <person name="Hogues M."/>
            <person name="Jackson L."/>
            <person name="Jakkamsetti A."/>
            <person name="Javaid M."/>
            <person name="Jiang H."/>
            <person name="Korchina V."/>
            <person name="Kovar C."/>
            <person name="Lara F."/>
            <person name="Lee S."/>
            <person name="Mata R."/>
            <person name="Mathew T."/>
            <person name="Moen C."/>
            <person name="Morales K."/>
            <person name="Munidasa M."/>
            <person name="Nazareth L."/>
            <person name="Ngo R."/>
            <person name="Nguyen L."/>
            <person name="Okwuonu G."/>
            <person name="Ongeri F."/>
            <person name="Patil S."/>
            <person name="Petrosino J."/>
            <person name="Pham C."/>
            <person name="Pham P."/>
            <person name="Pu L.-L."/>
            <person name="Puazo M."/>
            <person name="Raj R."/>
            <person name="Reid J."/>
            <person name="Rouhana J."/>
            <person name="Saada N."/>
            <person name="Shang Y."/>
            <person name="Simmons D."/>
            <person name="Thornton R."/>
            <person name="Warren J."/>
            <person name="Weissenberger G."/>
            <person name="Zhang J."/>
            <person name="Zhang L."/>
            <person name="Zhou C."/>
            <person name="Zhu D."/>
            <person name="Muzny D."/>
            <person name="Worley K."/>
            <person name="Gibbs R."/>
        </authorList>
    </citation>
    <scope>NUCLEOTIDE SEQUENCE [LARGE SCALE GENOMIC DNA]</scope>
    <source>
        <strain evidence="3 4">ATCC 49030</strain>
    </source>
</reference>
<proteinExistence type="predicted"/>
<organism evidence="3 4">
    <name type="scientific">Brevibacterium mcbrellneri ATCC 49030</name>
    <dbReference type="NCBI Taxonomy" id="585530"/>
    <lineage>
        <taxon>Bacteria</taxon>
        <taxon>Bacillati</taxon>
        <taxon>Actinomycetota</taxon>
        <taxon>Actinomycetes</taxon>
        <taxon>Micrococcales</taxon>
        <taxon>Brevibacteriaceae</taxon>
        <taxon>Brevibacterium</taxon>
    </lineage>
</organism>
<evidence type="ECO:0000313" key="4">
    <source>
        <dbReference type="Proteomes" id="UP000005714"/>
    </source>
</evidence>
<feature type="region of interest" description="Disordered" evidence="1">
    <location>
        <begin position="1"/>
        <end position="49"/>
    </location>
</feature>
<dbReference type="AlphaFoldDB" id="D4YJG8"/>
<dbReference type="Proteomes" id="UP000005714">
    <property type="component" value="Unassembled WGS sequence"/>
</dbReference>
<keyword evidence="4" id="KW-1185">Reference proteome</keyword>
<name>D4YJG8_9MICO</name>